<dbReference type="STRING" id="6186.A0A183L4N4"/>
<feature type="region of interest" description="Disordered" evidence="1">
    <location>
        <begin position="55"/>
        <end position="74"/>
    </location>
</feature>
<dbReference type="WBParaSite" id="SCUD_0002229801-mRNA-1">
    <property type="protein sequence ID" value="SCUD_0002229801-mRNA-1"/>
    <property type="gene ID" value="SCUD_0002229801"/>
</dbReference>
<protein>
    <submittedName>
        <fullName evidence="2">Phosphoprotein</fullName>
    </submittedName>
</protein>
<feature type="compositionally biased region" description="Pro residues" evidence="1">
    <location>
        <begin position="11"/>
        <end position="31"/>
    </location>
</feature>
<sequence length="146" mass="15691">LSCFHTDRAPGLPPSILPAGRKPPGPPPGTPPELSDSEEEDNFADNTTKQRKIRFADADPVPEQEEQIGDSSLHLGEKFTGGFTSDATRFVPTALKVRRIVRDTNGRLVTTGGGTAAYGTGRINSGSATSKDDAYEEFMREMEGLI</sequence>
<reference evidence="2" key="1">
    <citation type="submission" date="2016-06" db="UniProtKB">
        <authorList>
            <consortium name="WormBaseParasite"/>
        </authorList>
    </citation>
    <scope>IDENTIFICATION</scope>
</reference>
<feature type="region of interest" description="Disordered" evidence="1">
    <location>
        <begin position="1"/>
        <end position="49"/>
    </location>
</feature>
<organism evidence="2">
    <name type="scientific">Schistosoma curassoni</name>
    <dbReference type="NCBI Taxonomy" id="6186"/>
    <lineage>
        <taxon>Eukaryota</taxon>
        <taxon>Metazoa</taxon>
        <taxon>Spiralia</taxon>
        <taxon>Lophotrochozoa</taxon>
        <taxon>Platyhelminthes</taxon>
        <taxon>Trematoda</taxon>
        <taxon>Digenea</taxon>
        <taxon>Strigeidida</taxon>
        <taxon>Schistosomatoidea</taxon>
        <taxon>Schistosomatidae</taxon>
        <taxon>Schistosoma</taxon>
    </lineage>
</organism>
<name>A0A183L4N4_9TREM</name>
<proteinExistence type="predicted"/>
<dbReference type="AlphaFoldDB" id="A0A183L4N4"/>
<evidence type="ECO:0000313" key="2">
    <source>
        <dbReference type="WBParaSite" id="SCUD_0002229801-mRNA-1"/>
    </source>
</evidence>
<accession>A0A183L4N4</accession>
<evidence type="ECO:0000256" key="1">
    <source>
        <dbReference type="SAM" id="MobiDB-lite"/>
    </source>
</evidence>